<sequence length="113" mass="12832">MSAGTTTVILPVAIVETMRDLVGFKRQQREYDEKARVARALRAEAETTLERESFTRGELQAREQEIAAQRLALNMRAKLEDLIERHAEDILSDARFAPVGDWGPTHQRREVAA</sequence>
<keyword evidence="2" id="KW-1185">Reference proteome</keyword>
<name>A0A246JHG2_9BURK</name>
<comment type="caution">
    <text evidence="1">The sequence shown here is derived from an EMBL/GenBank/DDBJ whole genome shotgun (WGS) entry which is preliminary data.</text>
</comment>
<dbReference type="EMBL" id="NIOF01000002">
    <property type="protein sequence ID" value="OWQ92005.1"/>
    <property type="molecule type" value="Genomic_DNA"/>
</dbReference>
<gene>
    <name evidence="1" type="ORF">CDN99_06505</name>
</gene>
<dbReference type="Proteomes" id="UP000197468">
    <property type="component" value="Unassembled WGS sequence"/>
</dbReference>
<proteinExistence type="predicted"/>
<dbReference type="RefSeq" id="WP_088383819.1">
    <property type="nucleotide sequence ID" value="NZ_NIOF01000002.1"/>
</dbReference>
<reference evidence="1 2" key="1">
    <citation type="journal article" date="2008" name="Int. J. Syst. Evol. Microbiol.">
        <title>Description of Roseateles aquatilis sp. nov. and Roseateles terrae sp. nov., in the class Betaproteobacteria, and emended description of the genus Roseateles.</title>
        <authorList>
            <person name="Gomila M."/>
            <person name="Bowien B."/>
            <person name="Falsen E."/>
            <person name="Moore E.R."/>
            <person name="Lalucat J."/>
        </authorList>
    </citation>
    <scope>NUCLEOTIDE SEQUENCE [LARGE SCALE GENOMIC DNA]</scope>
    <source>
        <strain evidence="1 2">CCUG 48205</strain>
    </source>
</reference>
<evidence type="ECO:0000313" key="2">
    <source>
        <dbReference type="Proteomes" id="UP000197468"/>
    </source>
</evidence>
<evidence type="ECO:0000313" key="1">
    <source>
        <dbReference type="EMBL" id="OWQ92005.1"/>
    </source>
</evidence>
<protein>
    <submittedName>
        <fullName evidence="1">Uncharacterized protein</fullName>
    </submittedName>
</protein>
<dbReference type="AlphaFoldDB" id="A0A246JHG2"/>
<organism evidence="1 2">
    <name type="scientific">Roseateles aquatilis</name>
    <dbReference type="NCBI Taxonomy" id="431061"/>
    <lineage>
        <taxon>Bacteria</taxon>
        <taxon>Pseudomonadati</taxon>
        <taxon>Pseudomonadota</taxon>
        <taxon>Betaproteobacteria</taxon>
        <taxon>Burkholderiales</taxon>
        <taxon>Sphaerotilaceae</taxon>
        <taxon>Roseateles</taxon>
    </lineage>
</organism>
<accession>A0A246JHG2</accession>